<organism evidence="2 3">
    <name type="scientific">Actinacidiphila cocklensis</name>
    <dbReference type="NCBI Taxonomy" id="887465"/>
    <lineage>
        <taxon>Bacteria</taxon>
        <taxon>Bacillati</taxon>
        <taxon>Actinomycetota</taxon>
        <taxon>Actinomycetes</taxon>
        <taxon>Kitasatosporales</taxon>
        <taxon>Streptomycetaceae</taxon>
        <taxon>Actinacidiphila</taxon>
    </lineage>
</organism>
<gene>
    <name evidence="2" type="ORF">SCOCK_280094</name>
</gene>
<proteinExistence type="predicted"/>
<dbReference type="PANTHER" id="PTHR36503:SF2">
    <property type="entry name" value="BLR2408 PROTEIN"/>
    <property type="match status" value="1"/>
</dbReference>
<accession>A0A9W4E7L5</accession>
<dbReference type="RefSeq" id="WP_251491301.1">
    <property type="nucleotide sequence ID" value="NZ_CAJSLV010000057.1"/>
</dbReference>
<name>A0A9W4E7L5_9ACTN</name>
<evidence type="ECO:0000313" key="2">
    <source>
        <dbReference type="EMBL" id="CAG6394641.1"/>
    </source>
</evidence>
<dbReference type="SUPFAM" id="SSF54593">
    <property type="entry name" value="Glyoxalase/Bleomycin resistance protein/Dihydroxybiphenyl dioxygenase"/>
    <property type="match status" value="1"/>
</dbReference>
<dbReference type="PROSITE" id="PS51819">
    <property type="entry name" value="VOC"/>
    <property type="match status" value="1"/>
</dbReference>
<dbReference type="InterPro" id="IPR029068">
    <property type="entry name" value="Glyas_Bleomycin-R_OHBP_Dase"/>
</dbReference>
<dbReference type="EMBL" id="CAJSLV010000057">
    <property type="protein sequence ID" value="CAG6394641.1"/>
    <property type="molecule type" value="Genomic_DNA"/>
</dbReference>
<dbReference type="Pfam" id="PF22677">
    <property type="entry name" value="Ble-like_N"/>
    <property type="match status" value="1"/>
</dbReference>
<dbReference type="Gene3D" id="3.10.180.10">
    <property type="entry name" value="2,3-Dihydroxybiphenyl 1,2-Dioxygenase, domain 1"/>
    <property type="match status" value="1"/>
</dbReference>
<comment type="caution">
    <text evidence="2">The sequence shown here is derived from an EMBL/GenBank/DDBJ whole genome shotgun (WGS) entry which is preliminary data.</text>
</comment>
<dbReference type="InterPro" id="IPR037523">
    <property type="entry name" value="VOC_core"/>
</dbReference>
<dbReference type="AlphaFoldDB" id="A0A9W4E7L5"/>
<reference evidence="2" key="1">
    <citation type="submission" date="2021-05" db="EMBL/GenBank/DDBJ databases">
        <authorList>
            <person name="Arsene-Ploetze F."/>
        </authorList>
    </citation>
    <scope>NUCLEOTIDE SEQUENCE</scope>
    <source>
        <strain evidence="2">DSM 42138</strain>
    </source>
</reference>
<keyword evidence="3" id="KW-1185">Reference proteome</keyword>
<dbReference type="Proteomes" id="UP001152519">
    <property type="component" value="Unassembled WGS sequence"/>
</dbReference>
<sequence>MPSKMFVNLPVKDLQASTAFFEAAGFAFDPQYTDDKAACMVVGDSNFVMLLTEAYFTSFSGRPVTDTAASAEAIVAVSQDTAEAVDRIGDAALAAGGRAAKATQDASPMHTRAFHDLDGHLWEIFHIPPAAA</sequence>
<feature type="domain" description="VOC" evidence="1">
    <location>
        <begin position="3"/>
        <end position="127"/>
    </location>
</feature>
<dbReference type="PANTHER" id="PTHR36503">
    <property type="entry name" value="BLR2520 PROTEIN"/>
    <property type="match status" value="1"/>
</dbReference>
<evidence type="ECO:0000313" key="3">
    <source>
        <dbReference type="Proteomes" id="UP001152519"/>
    </source>
</evidence>
<protein>
    <recommendedName>
        <fullName evidence="1">VOC domain-containing protein</fullName>
    </recommendedName>
</protein>
<dbReference type="InterPro" id="IPR053863">
    <property type="entry name" value="Glyoxy/Ble-like_N"/>
</dbReference>
<evidence type="ECO:0000259" key="1">
    <source>
        <dbReference type="PROSITE" id="PS51819"/>
    </source>
</evidence>